<accession>A0AAD6WVN9</accession>
<dbReference type="EMBL" id="JARJCM010000138">
    <property type="protein sequence ID" value="KAJ7026420.1"/>
    <property type="molecule type" value="Genomic_DNA"/>
</dbReference>
<keyword evidence="3" id="KW-1185">Reference proteome</keyword>
<sequence length="148" mass="15478">MAGTSGVGNIGGSTGGMWGRVPGWPNCWRGPGREDPRRRLRRSGLWGLGVGTPETAGGGNERHRQRRAGIVVRRVLTAANDGGGRGSRERRGVRSRGGLDGRRAGCPPLSKGGWVVEGGGRPDYEGGGVGGARGGCRCEIRTSRYKEG</sequence>
<gene>
    <name evidence="2" type="ORF">C8F04DRAFT_1190483</name>
</gene>
<feature type="compositionally biased region" description="Gly residues" evidence="1">
    <location>
        <begin position="1"/>
        <end position="18"/>
    </location>
</feature>
<evidence type="ECO:0000313" key="2">
    <source>
        <dbReference type="EMBL" id="KAJ7026420.1"/>
    </source>
</evidence>
<proteinExistence type="predicted"/>
<feature type="compositionally biased region" description="Basic and acidic residues" evidence="1">
    <location>
        <begin position="86"/>
        <end position="103"/>
    </location>
</feature>
<evidence type="ECO:0000256" key="1">
    <source>
        <dbReference type="SAM" id="MobiDB-lite"/>
    </source>
</evidence>
<protein>
    <submittedName>
        <fullName evidence="2">Uncharacterized protein</fullName>
    </submittedName>
</protein>
<evidence type="ECO:0000313" key="3">
    <source>
        <dbReference type="Proteomes" id="UP001218188"/>
    </source>
</evidence>
<feature type="compositionally biased region" description="Gly residues" evidence="1">
    <location>
        <begin position="115"/>
        <end position="132"/>
    </location>
</feature>
<name>A0AAD6WVN9_9AGAR</name>
<dbReference type="Proteomes" id="UP001218188">
    <property type="component" value="Unassembled WGS sequence"/>
</dbReference>
<reference evidence="2" key="1">
    <citation type="submission" date="2023-03" db="EMBL/GenBank/DDBJ databases">
        <title>Massive genome expansion in bonnet fungi (Mycena s.s.) driven by repeated elements and novel gene families across ecological guilds.</title>
        <authorList>
            <consortium name="Lawrence Berkeley National Laboratory"/>
            <person name="Harder C.B."/>
            <person name="Miyauchi S."/>
            <person name="Viragh M."/>
            <person name="Kuo A."/>
            <person name="Thoen E."/>
            <person name="Andreopoulos B."/>
            <person name="Lu D."/>
            <person name="Skrede I."/>
            <person name="Drula E."/>
            <person name="Henrissat B."/>
            <person name="Morin E."/>
            <person name="Kohler A."/>
            <person name="Barry K."/>
            <person name="LaButti K."/>
            <person name="Morin E."/>
            <person name="Salamov A."/>
            <person name="Lipzen A."/>
            <person name="Mereny Z."/>
            <person name="Hegedus B."/>
            <person name="Baldrian P."/>
            <person name="Stursova M."/>
            <person name="Weitz H."/>
            <person name="Taylor A."/>
            <person name="Grigoriev I.V."/>
            <person name="Nagy L.G."/>
            <person name="Martin F."/>
            <person name="Kauserud H."/>
        </authorList>
    </citation>
    <scope>NUCLEOTIDE SEQUENCE</scope>
    <source>
        <strain evidence="2">CBHHK200</strain>
    </source>
</reference>
<organism evidence="2 3">
    <name type="scientific">Mycena alexandri</name>
    <dbReference type="NCBI Taxonomy" id="1745969"/>
    <lineage>
        <taxon>Eukaryota</taxon>
        <taxon>Fungi</taxon>
        <taxon>Dikarya</taxon>
        <taxon>Basidiomycota</taxon>
        <taxon>Agaricomycotina</taxon>
        <taxon>Agaricomycetes</taxon>
        <taxon>Agaricomycetidae</taxon>
        <taxon>Agaricales</taxon>
        <taxon>Marasmiineae</taxon>
        <taxon>Mycenaceae</taxon>
        <taxon>Mycena</taxon>
    </lineage>
</organism>
<feature type="region of interest" description="Disordered" evidence="1">
    <location>
        <begin position="1"/>
        <end position="132"/>
    </location>
</feature>
<comment type="caution">
    <text evidence="2">The sequence shown here is derived from an EMBL/GenBank/DDBJ whole genome shotgun (WGS) entry which is preliminary data.</text>
</comment>
<dbReference type="AlphaFoldDB" id="A0AAD6WVN9"/>